<evidence type="ECO:0000313" key="3">
    <source>
        <dbReference type="EMBL" id="KAH7228458.1"/>
    </source>
</evidence>
<dbReference type="InterPro" id="IPR056884">
    <property type="entry name" value="NPHP3-like_N"/>
</dbReference>
<keyword evidence="1" id="KW-0677">Repeat</keyword>
<evidence type="ECO:0000256" key="1">
    <source>
        <dbReference type="ARBA" id="ARBA00022737"/>
    </source>
</evidence>
<reference evidence="3" key="1">
    <citation type="journal article" date="2021" name="Nat. Commun.">
        <title>Genetic determinants of endophytism in the Arabidopsis root mycobiome.</title>
        <authorList>
            <person name="Mesny F."/>
            <person name="Miyauchi S."/>
            <person name="Thiergart T."/>
            <person name="Pickel B."/>
            <person name="Atanasova L."/>
            <person name="Karlsson M."/>
            <person name="Huettel B."/>
            <person name="Barry K.W."/>
            <person name="Haridas S."/>
            <person name="Chen C."/>
            <person name="Bauer D."/>
            <person name="Andreopoulos W."/>
            <person name="Pangilinan J."/>
            <person name="LaButti K."/>
            <person name="Riley R."/>
            <person name="Lipzen A."/>
            <person name="Clum A."/>
            <person name="Drula E."/>
            <person name="Henrissat B."/>
            <person name="Kohler A."/>
            <person name="Grigoriev I.V."/>
            <person name="Martin F.M."/>
            <person name="Hacquard S."/>
        </authorList>
    </citation>
    <scope>NUCLEOTIDE SEQUENCE</scope>
    <source>
        <strain evidence="3">MPI-CAGE-AT-0023</strain>
    </source>
</reference>
<name>A0A9P9JQU4_FUSRE</name>
<sequence>MVAAAYAKDLLRQIPPNKVKAERRIGDILSEIAEEHRDVAREYYNIAKEQLQAQKDLAKAKLSEKEQECHQLFYLTTSSKDSTYEGYKEQVEERVKGICLWFLKHKHFQRWLKQDSGPLLVTADPGCGKSVLAKYLIDHGLPQSTTICYFFFKD</sequence>
<feature type="domain" description="Nephrocystin 3-like N-terminal" evidence="2">
    <location>
        <begin position="97"/>
        <end position="153"/>
    </location>
</feature>
<proteinExistence type="predicted"/>
<evidence type="ECO:0000259" key="2">
    <source>
        <dbReference type="Pfam" id="PF24883"/>
    </source>
</evidence>
<accession>A0A9P9JQU4</accession>
<keyword evidence="4" id="KW-1185">Reference proteome</keyword>
<dbReference type="RefSeq" id="XP_046042695.1">
    <property type="nucleotide sequence ID" value="XM_046200897.1"/>
</dbReference>
<dbReference type="OrthoDB" id="5151663at2759"/>
<dbReference type="AlphaFoldDB" id="A0A9P9JQU4"/>
<comment type="caution">
    <text evidence="3">The sequence shown here is derived from an EMBL/GenBank/DDBJ whole genome shotgun (WGS) entry which is preliminary data.</text>
</comment>
<organism evidence="3 4">
    <name type="scientific">Fusarium redolens</name>
    <dbReference type="NCBI Taxonomy" id="48865"/>
    <lineage>
        <taxon>Eukaryota</taxon>
        <taxon>Fungi</taxon>
        <taxon>Dikarya</taxon>
        <taxon>Ascomycota</taxon>
        <taxon>Pezizomycotina</taxon>
        <taxon>Sordariomycetes</taxon>
        <taxon>Hypocreomycetidae</taxon>
        <taxon>Hypocreales</taxon>
        <taxon>Nectriaceae</taxon>
        <taxon>Fusarium</taxon>
        <taxon>Fusarium redolens species complex</taxon>
    </lineage>
</organism>
<dbReference type="Pfam" id="PF24883">
    <property type="entry name" value="NPHP3_N"/>
    <property type="match status" value="1"/>
</dbReference>
<dbReference type="Proteomes" id="UP000720189">
    <property type="component" value="Unassembled WGS sequence"/>
</dbReference>
<gene>
    <name evidence="3" type="ORF">BKA55DRAFT_716163</name>
</gene>
<dbReference type="GeneID" id="70230851"/>
<dbReference type="EMBL" id="JAGMUX010000024">
    <property type="protein sequence ID" value="KAH7228458.1"/>
    <property type="molecule type" value="Genomic_DNA"/>
</dbReference>
<protein>
    <recommendedName>
        <fullName evidence="2">Nephrocystin 3-like N-terminal domain-containing protein</fullName>
    </recommendedName>
</protein>
<evidence type="ECO:0000313" key="4">
    <source>
        <dbReference type="Proteomes" id="UP000720189"/>
    </source>
</evidence>
<dbReference type="PANTHER" id="PTHR10039">
    <property type="entry name" value="AMELOGENIN"/>
    <property type="match status" value="1"/>
</dbReference>